<dbReference type="EMBL" id="DXEU01000025">
    <property type="protein sequence ID" value="HIX51437.1"/>
    <property type="molecule type" value="Genomic_DNA"/>
</dbReference>
<dbReference type="InterPro" id="IPR002197">
    <property type="entry name" value="HTH_Fis"/>
</dbReference>
<dbReference type="SMART" id="SM00091">
    <property type="entry name" value="PAS"/>
    <property type="match status" value="1"/>
</dbReference>
<protein>
    <submittedName>
        <fullName evidence="7">PrpR N-terminal domain-containing protein</fullName>
    </submittedName>
</protein>
<dbReference type="PROSITE" id="PS50112">
    <property type="entry name" value="PAS"/>
    <property type="match status" value="1"/>
</dbReference>
<dbReference type="Pfam" id="PF06506">
    <property type="entry name" value="PrpR_N"/>
    <property type="match status" value="1"/>
</dbReference>
<dbReference type="SUPFAM" id="SSF46689">
    <property type="entry name" value="Homeodomain-like"/>
    <property type="match status" value="1"/>
</dbReference>
<dbReference type="GO" id="GO:0043565">
    <property type="term" value="F:sequence-specific DNA binding"/>
    <property type="evidence" value="ECO:0007669"/>
    <property type="project" value="InterPro"/>
</dbReference>
<accession>A0A9D1W3Z2</accession>
<dbReference type="CDD" id="cd00009">
    <property type="entry name" value="AAA"/>
    <property type="match status" value="1"/>
</dbReference>
<dbReference type="InterPro" id="IPR013767">
    <property type="entry name" value="PAS_fold"/>
</dbReference>
<dbReference type="PROSITE" id="PS50045">
    <property type="entry name" value="SIGMA54_INTERACT_4"/>
    <property type="match status" value="1"/>
</dbReference>
<dbReference type="GO" id="GO:0000156">
    <property type="term" value="F:phosphorelay response regulator activity"/>
    <property type="evidence" value="ECO:0007669"/>
    <property type="project" value="InterPro"/>
</dbReference>
<keyword evidence="2" id="KW-0067">ATP-binding</keyword>
<feature type="domain" description="Sigma-54 factor interaction" evidence="5">
    <location>
        <begin position="328"/>
        <end position="544"/>
    </location>
</feature>
<dbReference type="Gene3D" id="3.30.450.20">
    <property type="entry name" value="PAS domain"/>
    <property type="match status" value="1"/>
</dbReference>
<evidence type="ECO:0000256" key="3">
    <source>
        <dbReference type="ARBA" id="ARBA00023015"/>
    </source>
</evidence>
<dbReference type="InterPro" id="IPR000014">
    <property type="entry name" value="PAS"/>
</dbReference>
<dbReference type="Gene3D" id="1.10.10.60">
    <property type="entry name" value="Homeodomain-like"/>
    <property type="match status" value="1"/>
</dbReference>
<dbReference type="Pfam" id="PF02954">
    <property type="entry name" value="HTH_8"/>
    <property type="match status" value="1"/>
</dbReference>
<proteinExistence type="predicted"/>
<dbReference type="InterPro" id="IPR009057">
    <property type="entry name" value="Homeodomain-like_sf"/>
</dbReference>
<dbReference type="SUPFAM" id="SSF52540">
    <property type="entry name" value="P-loop containing nucleoside triphosphate hydrolases"/>
    <property type="match status" value="1"/>
</dbReference>
<dbReference type="GO" id="GO:0006355">
    <property type="term" value="P:regulation of DNA-templated transcription"/>
    <property type="evidence" value="ECO:0007669"/>
    <property type="project" value="InterPro"/>
</dbReference>
<dbReference type="Pfam" id="PF25601">
    <property type="entry name" value="AAA_lid_14"/>
    <property type="match status" value="1"/>
</dbReference>
<gene>
    <name evidence="7" type="ORF">IAA28_01375</name>
</gene>
<dbReference type="SUPFAM" id="SSF55785">
    <property type="entry name" value="PYP-like sensor domain (PAS domain)"/>
    <property type="match status" value="1"/>
</dbReference>
<dbReference type="InterPro" id="IPR035965">
    <property type="entry name" value="PAS-like_dom_sf"/>
</dbReference>
<dbReference type="Gene3D" id="3.40.50.2300">
    <property type="match status" value="1"/>
</dbReference>
<evidence type="ECO:0000256" key="4">
    <source>
        <dbReference type="ARBA" id="ARBA00023163"/>
    </source>
</evidence>
<sequence>MGKIVLLVSREEMIYQAHNILQEKQYEIQEMRVVKTEDTVMEARQMIAAGATILIARGLQASLIKQYTDIPVVEIVITAQEMGLLVTRARQILKKQRPLIAVVGFKNMFSDMSYFETLYDIELRTYYATGEYSLYDAAKEAVADGADLIIGGDTAVAAAQAAGVPSLFLSTTEDSIRTAFSVAERMDFAMGAEKRNAAQMETLLDSSINGVMRLDGEGKVLSANPAMEQMMGKEEREVTGSSLWAIFPETEREGLKKALETGEENCSCFLRIGNGAYLADLAPIVVDGHVDGAVFTCTRIRPRAAARERDAGGKDRRGTIARGDFRDLLQESPAMQACLRKAKLYSLSDSPVVIQGECGTEKRLLAQCIHNNGVGSAGPFVRVDCGALTEEEQVSLIFGENGAAARADGGSLFLENGELLCRAAQDCLYQLARHRLRRGKEGFAETQADVRVILGTERSLAELTREGRFSRELFFSVGGLAVEIPPLRERAEDLERQIDDSLRAMCDRYSRYHVLTAGARKALRAYSWPGNLAQVENFMERLVLTAEKRTIGEERVNDLLGELYPNMDGEIRLADAARGGRPDRQRLALQMALEEWGGSREKAAQALGISKATLWRWMKKYGME</sequence>
<dbReference type="InterPro" id="IPR058031">
    <property type="entry name" value="AAA_lid_NorR"/>
</dbReference>
<dbReference type="Gene3D" id="3.40.50.300">
    <property type="entry name" value="P-loop containing nucleotide triphosphate hydrolases"/>
    <property type="match status" value="1"/>
</dbReference>
<keyword evidence="3" id="KW-0805">Transcription regulation</keyword>
<dbReference type="Pfam" id="PF00158">
    <property type="entry name" value="Sigma54_activat"/>
    <property type="match status" value="1"/>
</dbReference>
<keyword evidence="4" id="KW-0804">Transcription</keyword>
<feature type="domain" description="PAS" evidence="6">
    <location>
        <begin position="196"/>
        <end position="266"/>
    </location>
</feature>
<dbReference type="Gene3D" id="3.40.50.10660">
    <property type="entry name" value="PrpR receptor domain-like"/>
    <property type="match status" value="1"/>
</dbReference>
<evidence type="ECO:0000256" key="2">
    <source>
        <dbReference type="ARBA" id="ARBA00022840"/>
    </source>
</evidence>
<evidence type="ECO:0000256" key="1">
    <source>
        <dbReference type="ARBA" id="ARBA00022741"/>
    </source>
</evidence>
<keyword evidence="1" id="KW-0547">Nucleotide-binding</keyword>
<evidence type="ECO:0000313" key="7">
    <source>
        <dbReference type="EMBL" id="HIX51437.1"/>
    </source>
</evidence>
<evidence type="ECO:0000259" key="6">
    <source>
        <dbReference type="PROSITE" id="PS50112"/>
    </source>
</evidence>
<dbReference type="Proteomes" id="UP000886780">
    <property type="component" value="Unassembled WGS sequence"/>
</dbReference>
<dbReference type="PRINTS" id="PR01590">
    <property type="entry name" value="HTHFIS"/>
</dbReference>
<dbReference type="CDD" id="cd00130">
    <property type="entry name" value="PAS"/>
    <property type="match status" value="1"/>
</dbReference>
<evidence type="ECO:0000313" key="8">
    <source>
        <dbReference type="Proteomes" id="UP000886780"/>
    </source>
</evidence>
<dbReference type="NCBIfam" id="TIGR00229">
    <property type="entry name" value="sensory_box"/>
    <property type="match status" value="1"/>
</dbReference>
<dbReference type="InterPro" id="IPR002078">
    <property type="entry name" value="Sigma_54_int"/>
</dbReference>
<dbReference type="AlphaFoldDB" id="A0A9D1W3Z2"/>
<dbReference type="InterPro" id="IPR010524">
    <property type="entry name" value="Sig_transdc_resp-reg_PrpR_N"/>
</dbReference>
<dbReference type="SUPFAM" id="SSF159800">
    <property type="entry name" value="PrpR receptor domain-like"/>
    <property type="match status" value="1"/>
</dbReference>
<dbReference type="PANTHER" id="PTHR32071">
    <property type="entry name" value="TRANSCRIPTIONAL REGULATORY PROTEIN"/>
    <property type="match status" value="1"/>
</dbReference>
<comment type="caution">
    <text evidence="7">The sequence shown here is derived from an EMBL/GenBank/DDBJ whole genome shotgun (WGS) entry which is preliminary data.</text>
</comment>
<organism evidence="7 8">
    <name type="scientific">Candidatus Lachnoclostridium stercoripullorum</name>
    <dbReference type="NCBI Taxonomy" id="2838635"/>
    <lineage>
        <taxon>Bacteria</taxon>
        <taxon>Bacillati</taxon>
        <taxon>Bacillota</taxon>
        <taxon>Clostridia</taxon>
        <taxon>Lachnospirales</taxon>
        <taxon>Lachnospiraceae</taxon>
    </lineage>
</organism>
<dbReference type="Gene3D" id="1.10.8.60">
    <property type="match status" value="1"/>
</dbReference>
<reference evidence="7" key="1">
    <citation type="journal article" date="2021" name="PeerJ">
        <title>Extensive microbial diversity within the chicken gut microbiome revealed by metagenomics and culture.</title>
        <authorList>
            <person name="Gilroy R."/>
            <person name="Ravi A."/>
            <person name="Getino M."/>
            <person name="Pursley I."/>
            <person name="Horton D.L."/>
            <person name="Alikhan N.F."/>
            <person name="Baker D."/>
            <person name="Gharbi K."/>
            <person name="Hall N."/>
            <person name="Watson M."/>
            <person name="Adriaenssens E.M."/>
            <person name="Foster-Nyarko E."/>
            <person name="Jarju S."/>
            <person name="Secka A."/>
            <person name="Antonio M."/>
            <person name="Oren A."/>
            <person name="Chaudhuri R.R."/>
            <person name="La Ragione R."/>
            <person name="Hildebrand F."/>
            <person name="Pallen M.J."/>
        </authorList>
    </citation>
    <scope>NUCLEOTIDE SEQUENCE</scope>
    <source>
        <strain evidence="7">ChiGjej4B4-12881</strain>
    </source>
</reference>
<evidence type="ECO:0000259" key="5">
    <source>
        <dbReference type="PROSITE" id="PS50045"/>
    </source>
</evidence>
<reference evidence="7" key="2">
    <citation type="submission" date="2021-04" db="EMBL/GenBank/DDBJ databases">
        <authorList>
            <person name="Gilroy R."/>
        </authorList>
    </citation>
    <scope>NUCLEOTIDE SEQUENCE</scope>
    <source>
        <strain evidence="7">ChiGjej4B4-12881</strain>
    </source>
</reference>
<dbReference type="Pfam" id="PF00989">
    <property type="entry name" value="PAS"/>
    <property type="match status" value="1"/>
</dbReference>
<dbReference type="InterPro" id="IPR027417">
    <property type="entry name" value="P-loop_NTPase"/>
</dbReference>
<name>A0A9D1W3Z2_9FIRM</name>
<dbReference type="GO" id="GO:0005524">
    <property type="term" value="F:ATP binding"/>
    <property type="evidence" value="ECO:0007669"/>
    <property type="project" value="UniProtKB-KW"/>
</dbReference>